<dbReference type="InterPro" id="IPR009057">
    <property type="entry name" value="Homeodomain-like_sf"/>
</dbReference>
<evidence type="ECO:0000259" key="6">
    <source>
        <dbReference type="PROSITE" id="PS50110"/>
    </source>
</evidence>
<dbReference type="GO" id="GO:0000160">
    <property type="term" value="P:phosphorelay signal transduction system"/>
    <property type="evidence" value="ECO:0007669"/>
    <property type="project" value="InterPro"/>
</dbReference>
<feature type="domain" description="HTH araC/xylS-type" evidence="5">
    <location>
        <begin position="447"/>
        <end position="545"/>
    </location>
</feature>
<evidence type="ECO:0000313" key="8">
    <source>
        <dbReference type="Proteomes" id="UP000272528"/>
    </source>
</evidence>
<keyword evidence="3" id="KW-0804">Transcription</keyword>
<dbReference type="AlphaFoldDB" id="A0A3Q8X342"/>
<evidence type="ECO:0000256" key="3">
    <source>
        <dbReference type="ARBA" id="ARBA00023163"/>
    </source>
</evidence>
<feature type="domain" description="Response regulatory" evidence="6">
    <location>
        <begin position="3"/>
        <end position="120"/>
    </location>
</feature>
<dbReference type="SMART" id="SM00448">
    <property type="entry name" value="REC"/>
    <property type="match status" value="1"/>
</dbReference>
<dbReference type="Gene3D" id="3.40.50.2300">
    <property type="match status" value="1"/>
</dbReference>
<dbReference type="GO" id="GO:0003700">
    <property type="term" value="F:DNA-binding transcription factor activity"/>
    <property type="evidence" value="ECO:0007669"/>
    <property type="project" value="InterPro"/>
</dbReference>
<dbReference type="EMBL" id="CP034437">
    <property type="protein sequence ID" value="AZN39350.1"/>
    <property type="molecule type" value="Genomic_DNA"/>
</dbReference>
<reference evidence="8" key="1">
    <citation type="submission" date="2018-12" db="EMBL/GenBank/DDBJ databases">
        <title>Genome sequence of Peanibacillus sp.</title>
        <authorList>
            <person name="Subramani G."/>
            <person name="Srinivasan S."/>
            <person name="Kim M.K."/>
        </authorList>
    </citation>
    <scope>NUCLEOTIDE SEQUENCE [LARGE SCALE GENOMIC DNA]</scope>
    <source>
        <strain evidence="8">18JY67-1</strain>
    </source>
</reference>
<keyword evidence="4" id="KW-0597">Phosphoprotein</keyword>
<accession>A0A3Q8X342</accession>
<dbReference type="PROSITE" id="PS50110">
    <property type="entry name" value="RESPONSE_REGULATORY"/>
    <property type="match status" value="1"/>
</dbReference>
<name>A0A3Q8X342_9BACL</name>
<evidence type="ECO:0000256" key="1">
    <source>
        <dbReference type="ARBA" id="ARBA00023015"/>
    </source>
</evidence>
<evidence type="ECO:0000259" key="5">
    <source>
        <dbReference type="PROSITE" id="PS01124"/>
    </source>
</evidence>
<keyword evidence="1" id="KW-0805">Transcription regulation</keyword>
<dbReference type="Gene3D" id="1.10.10.60">
    <property type="entry name" value="Homeodomain-like"/>
    <property type="match status" value="2"/>
</dbReference>
<dbReference type="PROSITE" id="PS01124">
    <property type="entry name" value="HTH_ARAC_FAMILY_2"/>
    <property type="match status" value="1"/>
</dbReference>
<dbReference type="Proteomes" id="UP000272528">
    <property type="component" value="Chromosome"/>
</dbReference>
<proteinExistence type="predicted"/>
<dbReference type="InterPro" id="IPR018062">
    <property type="entry name" value="HTH_AraC-typ_CS"/>
</dbReference>
<dbReference type="CDD" id="cd17536">
    <property type="entry name" value="REC_YesN-like"/>
    <property type="match status" value="1"/>
</dbReference>
<dbReference type="OrthoDB" id="2543932at2"/>
<dbReference type="SMART" id="SM00342">
    <property type="entry name" value="HTH_ARAC"/>
    <property type="match status" value="1"/>
</dbReference>
<keyword evidence="8" id="KW-1185">Reference proteome</keyword>
<feature type="modified residue" description="4-aspartylphosphate" evidence="4">
    <location>
        <position position="55"/>
    </location>
</feature>
<protein>
    <submittedName>
        <fullName evidence="7">Response regulator</fullName>
    </submittedName>
</protein>
<dbReference type="RefSeq" id="WP_126013838.1">
    <property type="nucleotide sequence ID" value="NZ_CP034437.1"/>
</dbReference>
<sequence>MNRLLIVDDEKFTVDGLYEMIEDTPELELDLYRAYSPEEALEWLSRTKIDIVLSDVRMPGMTGLELQQRIVAQWPRCKIIFLTGIHNLETAQLAVRSGSIDYILKTEGDEAIIRSIRKAIDSLAEESQSSQFMLQAKERMSRALPLLHRDFVMSLLELQTSVTAAKLEELQIMLSSELPVIPLIGRIDQWRDAGYQDQSLLLYAVQNIASEYYASQAFFTVSLDMHHFICLIQPKLEAMDICASSTSSTWRDAVSFVQGTMPSIQQTCDKLLKLPVSLICGAGAAMWQQLPRVYGQMRKQLLVGLGSRDRMLLILDQQQEEGEADGTLQTQPELPTLRTITTRLERLLEVGDLAEFAAAVKQYAALPTQYADYAMVYYAIASVLLSQLTQGEARADEGGANVDIDALMNLAAHKSRDAALDYLLGAAAVVYERRSSMQSERTNQLLSKLHQYIRSNLGGDLSLTRLSEVVYLNPAYLSVLYKQQTGRNLSDYIAELRLDKAKELLLASPFKIHEIADKVGFETSGYFTRFFKKRLQMTPQEYRAKE</sequence>
<dbReference type="InterPro" id="IPR001789">
    <property type="entry name" value="Sig_transdc_resp-reg_receiver"/>
</dbReference>
<dbReference type="KEGG" id="palb:EJC50_06495"/>
<gene>
    <name evidence="7" type="ORF">EJC50_06495</name>
</gene>
<dbReference type="PROSITE" id="PS00041">
    <property type="entry name" value="HTH_ARAC_FAMILY_1"/>
    <property type="match status" value="1"/>
</dbReference>
<evidence type="ECO:0000256" key="2">
    <source>
        <dbReference type="ARBA" id="ARBA00023125"/>
    </source>
</evidence>
<evidence type="ECO:0000313" key="7">
    <source>
        <dbReference type="EMBL" id="AZN39350.1"/>
    </source>
</evidence>
<dbReference type="PRINTS" id="PR00032">
    <property type="entry name" value="HTHARAC"/>
</dbReference>
<dbReference type="PANTHER" id="PTHR43280:SF2">
    <property type="entry name" value="HTH-TYPE TRANSCRIPTIONAL REGULATOR EXSA"/>
    <property type="match status" value="1"/>
</dbReference>
<dbReference type="Pfam" id="PF12833">
    <property type="entry name" value="HTH_18"/>
    <property type="match status" value="1"/>
</dbReference>
<dbReference type="InterPro" id="IPR020449">
    <property type="entry name" value="Tscrpt_reg_AraC-type_HTH"/>
</dbReference>
<dbReference type="PANTHER" id="PTHR43280">
    <property type="entry name" value="ARAC-FAMILY TRANSCRIPTIONAL REGULATOR"/>
    <property type="match status" value="1"/>
</dbReference>
<dbReference type="Pfam" id="PF00072">
    <property type="entry name" value="Response_reg"/>
    <property type="match status" value="1"/>
</dbReference>
<dbReference type="InterPro" id="IPR018060">
    <property type="entry name" value="HTH_AraC"/>
</dbReference>
<dbReference type="SUPFAM" id="SSF46689">
    <property type="entry name" value="Homeodomain-like"/>
    <property type="match status" value="2"/>
</dbReference>
<organism evidence="7 8">
    <name type="scientific">Paenibacillus albus</name>
    <dbReference type="NCBI Taxonomy" id="2495582"/>
    <lineage>
        <taxon>Bacteria</taxon>
        <taxon>Bacillati</taxon>
        <taxon>Bacillota</taxon>
        <taxon>Bacilli</taxon>
        <taxon>Bacillales</taxon>
        <taxon>Paenibacillaceae</taxon>
        <taxon>Paenibacillus</taxon>
    </lineage>
</organism>
<dbReference type="InterPro" id="IPR011006">
    <property type="entry name" value="CheY-like_superfamily"/>
</dbReference>
<evidence type="ECO:0000256" key="4">
    <source>
        <dbReference type="PROSITE-ProRule" id="PRU00169"/>
    </source>
</evidence>
<dbReference type="SUPFAM" id="SSF52172">
    <property type="entry name" value="CheY-like"/>
    <property type="match status" value="1"/>
</dbReference>
<dbReference type="GO" id="GO:0043565">
    <property type="term" value="F:sequence-specific DNA binding"/>
    <property type="evidence" value="ECO:0007669"/>
    <property type="project" value="InterPro"/>
</dbReference>
<keyword evidence="2" id="KW-0238">DNA-binding</keyword>